<dbReference type="Proteomes" id="UP001488805">
    <property type="component" value="Unassembled WGS sequence"/>
</dbReference>
<reference evidence="1 2" key="1">
    <citation type="journal article" date="2024" name="Genome Biol. Evol.">
        <title>Chromosome-level genome assembly of the viviparous eelpout Zoarces viviparus.</title>
        <authorList>
            <person name="Fuhrmann N."/>
            <person name="Brasseur M.V."/>
            <person name="Bakowski C.E."/>
            <person name="Podsiadlowski L."/>
            <person name="Prost S."/>
            <person name="Krehenwinkel H."/>
            <person name="Mayer C."/>
        </authorList>
    </citation>
    <scope>NUCLEOTIDE SEQUENCE [LARGE SCALE GENOMIC DNA]</scope>
    <source>
        <strain evidence="1">NO-MEL_2022_Ind0_liver</strain>
    </source>
</reference>
<proteinExistence type="predicted"/>
<accession>A0AAW1E4B4</accession>
<evidence type="ECO:0000313" key="1">
    <source>
        <dbReference type="EMBL" id="KAK9517132.1"/>
    </source>
</evidence>
<dbReference type="AlphaFoldDB" id="A0AAW1E4B4"/>
<comment type="caution">
    <text evidence="1">The sequence shown here is derived from an EMBL/GenBank/DDBJ whole genome shotgun (WGS) entry which is preliminary data.</text>
</comment>
<organism evidence="1 2">
    <name type="scientific">Zoarces viviparus</name>
    <name type="common">Viviparous eelpout</name>
    <name type="synonym">Blennius viviparus</name>
    <dbReference type="NCBI Taxonomy" id="48416"/>
    <lineage>
        <taxon>Eukaryota</taxon>
        <taxon>Metazoa</taxon>
        <taxon>Chordata</taxon>
        <taxon>Craniata</taxon>
        <taxon>Vertebrata</taxon>
        <taxon>Euteleostomi</taxon>
        <taxon>Actinopterygii</taxon>
        <taxon>Neopterygii</taxon>
        <taxon>Teleostei</taxon>
        <taxon>Neoteleostei</taxon>
        <taxon>Acanthomorphata</taxon>
        <taxon>Eupercaria</taxon>
        <taxon>Perciformes</taxon>
        <taxon>Cottioidei</taxon>
        <taxon>Zoarcales</taxon>
        <taxon>Zoarcidae</taxon>
        <taxon>Zoarcinae</taxon>
        <taxon>Zoarces</taxon>
    </lineage>
</organism>
<name>A0AAW1E4B4_ZOAVI</name>
<gene>
    <name evidence="1" type="ORF">VZT92_025021</name>
</gene>
<dbReference type="EMBL" id="JBCEZU010000575">
    <property type="protein sequence ID" value="KAK9517132.1"/>
    <property type="molecule type" value="Genomic_DNA"/>
</dbReference>
<evidence type="ECO:0000313" key="2">
    <source>
        <dbReference type="Proteomes" id="UP001488805"/>
    </source>
</evidence>
<sequence length="128" mass="14096">MLQQGIPAPDAPLAGPEKLPAALPKGPSLHSGSLVEPHLFLLPPNTAGEATLKKRPPVRLLPLLFPIYGASYTFYCAWTLTGDGCTWNLTDDVFPLPQPHFTFSYTTFNSHIQSSCSLQYSTLQEKRR</sequence>
<protein>
    <submittedName>
        <fullName evidence="1">Uncharacterized protein</fullName>
    </submittedName>
</protein>
<keyword evidence="2" id="KW-1185">Reference proteome</keyword>